<dbReference type="GO" id="GO:0071949">
    <property type="term" value="F:FAD binding"/>
    <property type="evidence" value="ECO:0007669"/>
    <property type="project" value="InterPro"/>
</dbReference>
<comment type="similarity">
    <text evidence="1">Belongs to the oxygen-dependent FAD-linked oxidoreductase family.</text>
</comment>
<comment type="caution">
    <text evidence="6">The sequence shown here is derived from an EMBL/GenBank/DDBJ whole genome shotgun (WGS) entry which is preliminary data.</text>
</comment>
<evidence type="ECO:0000313" key="7">
    <source>
        <dbReference type="Proteomes" id="UP000700596"/>
    </source>
</evidence>
<dbReference type="PANTHER" id="PTHR42973:SF22">
    <property type="entry name" value="FAD-BINDING PCMH-TYPE DOMAIN-CONTAINING PROTEIN-RELATED"/>
    <property type="match status" value="1"/>
</dbReference>
<dbReference type="SUPFAM" id="SSF56176">
    <property type="entry name" value="FAD-binding/transporter-associated domain-like"/>
    <property type="match status" value="1"/>
</dbReference>
<evidence type="ECO:0000256" key="3">
    <source>
        <dbReference type="ARBA" id="ARBA00022827"/>
    </source>
</evidence>
<keyword evidence="2" id="KW-0285">Flavoprotein</keyword>
<feature type="domain" description="FAD-binding PCMH-type" evidence="5">
    <location>
        <begin position="43"/>
        <end position="218"/>
    </location>
</feature>
<keyword evidence="3" id="KW-0274">FAD</keyword>
<gene>
    <name evidence="6" type="ORF">B0J11DRAFT_542088</name>
</gene>
<dbReference type="EMBL" id="JAGMWT010000020">
    <property type="protein sequence ID" value="KAH7112851.1"/>
    <property type="molecule type" value="Genomic_DNA"/>
</dbReference>
<keyword evidence="7" id="KW-1185">Reference proteome</keyword>
<dbReference type="Proteomes" id="UP000700596">
    <property type="component" value="Unassembled WGS sequence"/>
</dbReference>
<proteinExistence type="inferred from homology"/>
<dbReference type="PROSITE" id="PS51387">
    <property type="entry name" value="FAD_PCMH"/>
    <property type="match status" value="1"/>
</dbReference>
<dbReference type="InterPro" id="IPR050416">
    <property type="entry name" value="FAD-linked_Oxidoreductase"/>
</dbReference>
<protein>
    <recommendedName>
        <fullName evidence="5">FAD-binding PCMH-type domain-containing protein</fullName>
    </recommendedName>
</protein>
<dbReference type="InterPro" id="IPR006094">
    <property type="entry name" value="Oxid_FAD_bind_N"/>
</dbReference>
<dbReference type="InterPro" id="IPR016166">
    <property type="entry name" value="FAD-bd_PCMH"/>
</dbReference>
<organism evidence="6 7">
    <name type="scientific">Dendryphion nanum</name>
    <dbReference type="NCBI Taxonomy" id="256645"/>
    <lineage>
        <taxon>Eukaryota</taxon>
        <taxon>Fungi</taxon>
        <taxon>Dikarya</taxon>
        <taxon>Ascomycota</taxon>
        <taxon>Pezizomycotina</taxon>
        <taxon>Dothideomycetes</taxon>
        <taxon>Pleosporomycetidae</taxon>
        <taxon>Pleosporales</taxon>
        <taxon>Torulaceae</taxon>
        <taxon>Dendryphion</taxon>
    </lineage>
</organism>
<dbReference type="Gene3D" id="3.30.465.10">
    <property type="match status" value="1"/>
</dbReference>
<accession>A0A9P9D538</accession>
<evidence type="ECO:0000256" key="2">
    <source>
        <dbReference type="ARBA" id="ARBA00022630"/>
    </source>
</evidence>
<name>A0A9P9D538_9PLEO</name>
<evidence type="ECO:0000256" key="4">
    <source>
        <dbReference type="ARBA" id="ARBA00023002"/>
    </source>
</evidence>
<dbReference type="InterPro" id="IPR016169">
    <property type="entry name" value="FAD-bd_PCMH_sub2"/>
</dbReference>
<dbReference type="Pfam" id="PF01565">
    <property type="entry name" value="FAD_binding_4"/>
    <property type="match status" value="1"/>
</dbReference>
<dbReference type="OrthoDB" id="2151789at2759"/>
<evidence type="ECO:0000313" key="6">
    <source>
        <dbReference type="EMBL" id="KAH7112851.1"/>
    </source>
</evidence>
<reference evidence="6" key="1">
    <citation type="journal article" date="2021" name="Nat. Commun.">
        <title>Genetic determinants of endophytism in the Arabidopsis root mycobiome.</title>
        <authorList>
            <person name="Mesny F."/>
            <person name="Miyauchi S."/>
            <person name="Thiergart T."/>
            <person name="Pickel B."/>
            <person name="Atanasova L."/>
            <person name="Karlsson M."/>
            <person name="Huettel B."/>
            <person name="Barry K.W."/>
            <person name="Haridas S."/>
            <person name="Chen C."/>
            <person name="Bauer D."/>
            <person name="Andreopoulos W."/>
            <person name="Pangilinan J."/>
            <person name="LaButti K."/>
            <person name="Riley R."/>
            <person name="Lipzen A."/>
            <person name="Clum A."/>
            <person name="Drula E."/>
            <person name="Henrissat B."/>
            <person name="Kohler A."/>
            <person name="Grigoriev I.V."/>
            <person name="Martin F.M."/>
            <person name="Hacquard S."/>
        </authorList>
    </citation>
    <scope>NUCLEOTIDE SEQUENCE</scope>
    <source>
        <strain evidence="6">MPI-CAGE-CH-0243</strain>
    </source>
</reference>
<keyword evidence="4" id="KW-0560">Oxidoreductase</keyword>
<sequence length="490" mass="54076">MSNTQEIVDELKRAFPNGVVLLRGTKEFTDNLGQSGYMLKSERATIPIAVFRPNNTLDVPLFIKTVKPLALTGETQFAIWDAGQQLLPSYDSIEDGIIVDLKLLDHIEIKEDNSIVSIGAGACWGSVYNFLETHDLAVAGGTVGTDGIGQAALQGSLSLFSSREGFIADNVVNFEIVLASGDSVNANAISNPDLFRALKGGGNNFGIVTRFDMRTFRQGPIWGGKVFYPVSLFPSQIDTLVTKMHKSDIFEQIHLTLSVSFRADSGMLECMNHVYYIRDAEKSSEVEPFIKMDHHDHQQTTVRKTSLMSIISEQTQDVPDNSRTTYMNTTINADAATINSAFINFTKAINSIKSTEGLTCSFTLQPYPVSLLQKSASLGENSLGLYPQDGPLISIILHANWAHDQDTDQVIGTLRDVLEDIEEDAMERETAVAYKNAAFSWDFQDPISSYGSANKKMLQDVSKKFDPEGLFQKGVVGGFKLFVEKDFVWM</sequence>
<dbReference type="AlphaFoldDB" id="A0A9P9D538"/>
<dbReference type="InterPro" id="IPR036318">
    <property type="entry name" value="FAD-bd_PCMH-like_sf"/>
</dbReference>
<dbReference type="PANTHER" id="PTHR42973">
    <property type="entry name" value="BINDING OXIDOREDUCTASE, PUTATIVE (AFU_ORTHOLOGUE AFUA_1G17690)-RELATED"/>
    <property type="match status" value="1"/>
</dbReference>
<evidence type="ECO:0000259" key="5">
    <source>
        <dbReference type="PROSITE" id="PS51387"/>
    </source>
</evidence>
<dbReference type="GO" id="GO:0016491">
    <property type="term" value="F:oxidoreductase activity"/>
    <property type="evidence" value="ECO:0007669"/>
    <property type="project" value="UniProtKB-KW"/>
</dbReference>
<evidence type="ECO:0000256" key="1">
    <source>
        <dbReference type="ARBA" id="ARBA00005466"/>
    </source>
</evidence>